<evidence type="ECO:0000313" key="5">
    <source>
        <dbReference type="EMBL" id="PKC04746.1"/>
    </source>
</evidence>
<dbReference type="PANTHER" id="PTHR12901:SF10">
    <property type="entry name" value="COENZYME Q-BINDING PROTEIN COQ10, MITOCHONDRIAL"/>
    <property type="match status" value="1"/>
</dbReference>
<dbReference type="AlphaFoldDB" id="A0A2N0PD44"/>
<organism evidence="5 6">
    <name type="scientific">Rhizophagus irregularis</name>
    <dbReference type="NCBI Taxonomy" id="588596"/>
    <lineage>
        <taxon>Eukaryota</taxon>
        <taxon>Fungi</taxon>
        <taxon>Fungi incertae sedis</taxon>
        <taxon>Mucoromycota</taxon>
        <taxon>Glomeromycotina</taxon>
        <taxon>Glomeromycetes</taxon>
        <taxon>Glomerales</taxon>
        <taxon>Glomeraceae</taxon>
        <taxon>Rhizophagus</taxon>
    </lineage>
</organism>
<dbReference type="EMBL" id="LLXJ01000962">
    <property type="protein sequence ID" value="PKC04746.1"/>
    <property type="molecule type" value="Genomic_DNA"/>
</dbReference>
<reference evidence="5 6" key="1">
    <citation type="submission" date="2016-04" db="EMBL/GenBank/DDBJ databases">
        <title>Genome analyses suggest a sexual origin of heterokaryosis in a supposedly ancient asexual fungus.</title>
        <authorList>
            <person name="Ropars J."/>
            <person name="Sedzielewska K."/>
            <person name="Noel J."/>
            <person name="Charron P."/>
            <person name="Farinelli L."/>
            <person name="Marton T."/>
            <person name="Kruger M."/>
            <person name="Pelin A."/>
            <person name="Brachmann A."/>
            <person name="Corradi N."/>
        </authorList>
    </citation>
    <scope>NUCLEOTIDE SEQUENCE [LARGE SCALE GENOMIC DNA]</scope>
    <source>
        <strain evidence="5 6">A5</strain>
    </source>
</reference>
<name>A0A2N0PD44_9GLOM</name>
<dbReference type="CDD" id="cd07813">
    <property type="entry name" value="COQ10p_like"/>
    <property type="match status" value="1"/>
</dbReference>
<proteinExistence type="inferred from homology"/>
<dbReference type="VEuPathDB" id="FungiDB:RhiirA1_540739"/>
<dbReference type="InterPro" id="IPR005031">
    <property type="entry name" value="COQ10_START"/>
</dbReference>
<evidence type="ECO:0000313" key="6">
    <source>
        <dbReference type="Proteomes" id="UP000232722"/>
    </source>
</evidence>
<dbReference type="InterPro" id="IPR023393">
    <property type="entry name" value="START-like_dom_sf"/>
</dbReference>
<dbReference type="Pfam" id="PF03364">
    <property type="entry name" value="Polyketide_cyc"/>
    <property type="match status" value="1"/>
</dbReference>
<dbReference type="Gene3D" id="3.30.530.20">
    <property type="match status" value="1"/>
</dbReference>
<dbReference type="VEuPathDB" id="FungiDB:FUN_013145"/>
<comment type="function">
    <text evidence="3">Required for the function of coenzyme Q in the respiratory chain. May serve as a chaperone or may be involved in the transport of Q6 from its site of synthesis to the catalytic sites of the respiratory complexes.</text>
</comment>
<dbReference type="GO" id="GO:0005739">
    <property type="term" value="C:mitochondrion"/>
    <property type="evidence" value="ECO:0007669"/>
    <property type="project" value="TreeGrafter"/>
</dbReference>
<accession>A0A2N0PD44</accession>
<feature type="domain" description="Coenzyme Q-binding protein COQ10 START" evidence="4">
    <location>
        <begin position="49"/>
        <end position="151"/>
    </location>
</feature>
<comment type="caution">
    <text evidence="5">The sequence shown here is derived from an EMBL/GenBank/DDBJ whole genome shotgun (WGS) entry which is preliminary data.</text>
</comment>
<evidence type="ECO:0000256" key="3">
    <source>
        <dbReference type="ARBA" id="ARBA00024947"/>
    </source>
</evidence>
<protein>
    <recommendedName>
        <fullName evidence="4">Coenzyme Q-binding protein COQ10 START domain-containing protein</fullName>
    </recommendedName>
</protein>
<evidence type="ECO:0000259" key="4">
    <source>
        <dbReference type="Pfam" id="PF03364"/>
    </source>
</evidence>
<evidence type="ECO:0000256" key="1">
    <source>
        <dbReference type="ARBA" id="ARBA00006885"/>
    </source>
</evidence>
<comment type="subunit">
    <text evidence="2">Interacts with coenzyme Q.</text>
</comment>
<gene>
    <name evidence="5" type="ORF">RhiirA5_362007</name>
</gene>
<dbReference type="InterPro" id="IPR044996">
    <property type="entry name" value="COQ10-like"/>
</dbReference>
<dbReference type="GO" id="GO:0048039">
    <property type="term" value="F:ubiquinone binding"/>
    <property type="evidence" value="ECO:0007669"/>
    <property type="project" value="InterPro"/>
</dbReference>
<dbReference type="VEuPathDB" id="FungiDB:RhiirFUN_020339"/>
<dbReference type="PANTHER" id="PTHR12901">
    <property type="entry name" value="SPERM PROTEIN HOMOLOG"/>
    <property type="match status" value="1"/>
</dbReference>
<evidence type="ECO:0000256" key="2">
    <source>
        <dbReference type="ARBA" id="ARBA00011814"/>
    </source>
</evidence>
<dbReference type="SUPFAM" id="SSF55961">
    <property type="entry name" value="Bet v1-like"/>
    <property type="match status" value="1"/>
</dbReference>
<dbReference type="Proteomes" id="UP000232722">
    <property type="component" value="Unassembled WGS sequence"/>
</dbReference>
<comment type="similarity">
    <text evidence="1">Belongs to the COQ10 family.</text>
</comment>
<reference evidence="5 6" key="2">
    <citation type="submission" date="2017-09" db="EMBL/GenBank/DDBJ databases">
        <title>Extensive intraspecific genome diversity in a model arbuscular mycorrhizal fungus.</title>
        <authorList>
            <person name="Chen E.C."/>
            <person name="Morin E."/>
            <person name="Beaudet D."/>
            <person name="Noel J."/>
            <person name="Ndikumana S."/>
            <person name="Charron P."/>
            <person name="St-Onge C."/>
            <person name="Giorgi J."/>
            <person name="Grigoriev I.V."/>
            <person name="Roux C."/>
            <person name="Martin F.M."/>
            <person name="Corradi N."/>
        </authorList>
    </citation>
    <scope>NUCLEOTIDE SEQUENCE [LARGE SCALE GENOMIC DNA]</scope>
    <source>
        <strain evidence="5 6">A5</strain>
    </source>
</reference>
<sequence>MVQFNLTNVTSALKSVLKPPHCRTFFNVLSSKKTYDGHKVIGYTQKQLYDVEISNREKKLTAVLGVGFNGISETYISDVTCEKPGLVRADVSDDLFKNLSAEWKITPHSDSSSSHCDLNFHLEYEFYSVVYSQLASVFFDDMNMMIIDAFERRCNTLYGPPASII</sequence>
<dbReference type="GO" id="GO:0045333">
    <property type="term" value="P:cellular respiration"/>
    <property type="evidence" value="ECO:0007669"/>
    <property type="project" value="InterPro"/>
</dbReference>